<gene>
    <name evidence="2" type="ORF">BXY39_0342</name>
</gene>
<dbReference type="OrthoDB" id="119951at2"/>
<dbReference type="SUPFAM" id="SSF56601">
    <property type="entry name" value="beta-lactamase/transpeptidase-like"/>
    <property type="match status" value="1"/>
</dbReference>
<dbReference type="InParanoid" id="A0A3M0CWU9"/>
<dbReference type="InterPro" id="IPR001466">
    <property type="entry name" value="Beta-lactam-related"/>
</dbReference>
<keyword evidence="3" id="KW-1185">Reference proteome</keyword>
<dbReference type="AlphaFoldDB" id="A0A3M0CWU9"/>
<dbReference type="InterPro" id="IPR012338">
    <property type="entry name" value="Beta-lactam/transpept-like"/>
</dbReference>
<evidence type="ECO:0000313" key="3">
    <source>
        <dbReference type="Proteomes" id="UP000271227"/>
    </source>
</evidence>
<evidence type="ECO:0000313" key="2">
    <source>
        <dbReference type="EMBL" id="RMB11856.1"/>
    </source>
</evidence>
<evidence type="ECO:0000259" key="1">
    <source>
        <dbReference type="Pfam" id="PF00144"/>
    </source>
</evidence>
<dbReference type="Gene3D" id="3.40.710.10">
    <property type="entry name" value="DD-peptidase/beta-lactamase superfamily"/>
    <property type="match status" value="1"/>
</dbReference>
<dbReference type="EMBL" id="REFR01000009">
    <property type="protein sequence ID" value="RMB11856.1"/>
    <property type="molecule type" value="Genomic_DNA"/>
</dbReference>
<dbReference type="InterPro" id="IPR050491">
    <property type="entry name" value="AmpC-like"/>
</dbReference>
<dbReference type="PANTHER" id="PTHR46825">
    <property type="entry name" value="D-ALANYL-D-ALANINE-CARBOXYPEPTIDASE/ENDOPEPTIDASE AMPH"/>
    <property type="match status" value="1"/>
</dbReference>
<dbReference type="Proteomes" id="UP000271227">
    <property type="component" value="Unassembled WGS sequence"/>
</dbReference>
<reference evidence="2 3" key="1">
    <citation type="submission" date="2018-10" db="EMBL/GenBank/DDBJ databases">
        <title>Genomic Encyclopedia of Archaeal and Bacterial Type Strains, Phase II (KMG-II): from individual species to whole genera.</title>
        <authorList>
            <person name="Goeker M."/>
        </authorList>
    </citation>
    <scope>NUCLEOTIDE SEQUENCE [LARGE SCALE GENOMIC DNA]</scope>
    <source>
        <strain evidence="2 3">DSM 25217</strain>
    </source>
</reference>
<organism evidence="2 3">
    <name type="scientific">Eilatimonas milleporae</name>
    <dbReference type="NCBI Taxonomy" id="911205"/>
    <lineage>
        <taxon>Bacteria</taxon>
        <taxon>Pseudomonadati</taxon>
        <taxon>Pseudomonadota</taxon>
        <taxon>Alphaproteobacteria</taxon>
        <taxon>Kordiimonadales</taxon>
        <taxon>Kordiimonadaceae</taxon>
        <taxon>Eilatimonas</taxon>
    </lineage>
</organism>
<comment type="caution">
    <text evidence="2">The sequence shown here is derived from an EMBL/GenBank/DDBJ whole genome shotgun (WGS) entry which is preliminary data.</text>
</comment>
<accession>A0A3M0CWU9</accession>
<sequence>MERLLETVGYLAGLALCFAVGLGFSAGQAGVSAEPLESYVQRYDRYFSDRLNSAPLPGGAFAVVAGGRIVHIATFGTRDALKGAPVNADTVFPIASVSKTFAGTLTAMLVAEDRFTWEDPLVRYVPDFRLKDPAGAGRLTVRHALSHSTGLVPNAYDNLLEAGQSVDKIIPKFRSVKPLCRPGRCYGYQNIVFSLIEPVIEKSTGQSYDALVRDRLFAPLGMDDASIGYDAFLDTDNHASPHIRRGKTWRPVRASKNYYRVAPAAGVNASITDLAKWLIAQMGYRADVLSPDVIDTLTTPQTRTRRELYRRYWRDYLTEAHYGVGWRLYRFGDEMLVHHGGGIEGFRASLAYSREHDIGLAILINAESRVINELATHFWADLFEIRTAQGR</sequence>
<feature type="domain" description="Beta-lactamase-related" evidence="1">
    <location>
        <begin position="44"/>
        <end position="368"/>
    </location>
</feature>
<dbReference type="PANTHER" id="PTHR46825:SF15">
    <property type="entry name" value="BETA-LACTAMASE-RELATED DOMAIN-CONTAINING PROTEIN"/>
    <property type="match status" value="1"/>
</dbReference>
<dbReference type="Pfam" id="PF00144">
    <property type="entry name" value="Beta-lactamase"/>
    <property type="match status" value="1"/>
</dbReference>
<name>A0A3M0CWU9_9PROT</name>
<proteinExistence type="predicted"/>
<protein>
    <submittedName>
        <fullName evidence="2">Beta-lactamase class C</fullName>
    </submittedName>
</protein>
<dbReference type="RefSeq" id="WP_121937091.1">
    <property type="nucleotide sequence ID" value="NZ_REFR01000009.1"/>
</dbReference>